<reference evidence="1" key="1">
    <citation type="journal article" date="2020" name="Nature">
        <title>Giant virus diversity and host interactions through global metagenomics.</title>
        <authorList>
            <person name="Schulz F."/>
            <person name="Roux S."/>
            <person name="Paez-Espino D."/>
            <person name="Jungbluth S."/>
            <person name="Walsh D.A."/>
            <person name="Denef V.J."/>
            <person name="McMahon K.D."/>
            <person name="Konstantinidis K.T."/>
            <person name="Eloe-Fadrosh E.A."/>
            <person name="Kyrpides N.C."/>
            <person name="Woyke T."/>
        </authorList>
    </citation>
    <scope>NUCLEOTIDE SEQUENCE</scope>
    <source>
        <strain evidence="1">GVMAG-M-3300021425-30</strain>
    </source>
</reference>
<name>A0A6C0CNL5_9ZZZZ</name>
<proteinExistence type="predicted"/>
<dbReference type="EMBL" id="MN739468">
    <property type="protein sequence ID" value="QHT06396.1"/>
    <property type="molecule type" value="Genomic_DNA"/>
</dbReference>
<organism evidence="1">
    <name type="scientific">viral metagenome</name>
    <dbReference type="NCBI Taxonomy" id="1070528"/>
    <lineage>
        <taxon>unclassified sequences</taxon>
        <taxon>metagenomes</taxon>
        <taxon>organismal metagenomes</taxon>
    </lineage>
</organism>
<accession>A0A6C0CNL5</accession>
<protein>
    <submittedName>
        <fullName evidence="1">Uncharacterized protein</fullName>
    </submittedName>
</protein>
<dbReference type="AlphaFoldDB" id="A0A6C0CNL5"/>
<sequence length="89" mass="10281">MSSREKYGWYSKKQHIALTDAVKHGMSQSVNNSWKKLKHNSYIYQTENGDEVLCTEVTSTPDYPTSKFDDFVFVGKLAKYVAQCYTEVQ</sequence>
<evidence type="ECO:0000313" key="1">
    <source>
        <dbReference type="EMBL" id="QHT06396.1"/>
    </source>
</evidence>